<dbReference type="SUPFAM" id="SSF51735">
    <property type="entry name" value="NAD(P)-binding Rossmann-fold domains"/>
    <property type="match status" value="1"/>
</dbReference>
<protein>
    <recommendedName>
        <fullName evidence="3">D-isomer specific 2-hydroxyacid dehydrogenase NAD-binding domain-containing protein</fullName>
    </recommendedName>
</protein>
<reference evidence="4 5" key="1">
    <citation type="submission" date="2024-07" db="EMBL/GenBank/DDBJ databases">
        <title>Chromosome-level genome assembly of the water stick insect Ranatra chinensis (Heteroptera: Nepidae).</title>
        <authorList>
            <person name="Liu X."/>
        </authorList>
    </citation>
    <scope>NUCLEOTIDE SEQUENCE [LARGE SCALE GENOMIC DNA]</scope>
    <source>
        <strain evidence="4">Cailab_2021Rc</strain>
        <tissue evidence="4">Muscle</tissue>
    </source>
</reference>
<evidence type="ECO:0000313" key="4">
    <source>
        <dbReference type="EMBL" id="KAL1140416.1"/>
    </source>
</evidence>
<organism evidence="4 5">
    <name type="scientific">Ranatra chinensis</name>
    <dbReference type="NCBI Taxonomy" id="642074"/>
    <lineage>
        <taxon>Eukaryota</taxon>
        <taxon>Metazoa</taxon>
        <taxon>Ecdysozoa</taxon>
        <taxon>Arthropoda</taxon>
        <taxon>Hexapoda</taxon>
        <taxon>Insecta</taxon>
        <taxon>Pterygota</taxon>
        <taxon>Neoptera</taxon>
        <taxon>Paraneoptera</taxon>
        <taxon>Hemiptera</taxon>
        <taxon>Heteroptera</taxon>
        <taxon>Panheteroptera</taxon>
        <taxon>Nepomorpha</taxon>
        <taxon>Nepidae</taxon>
        <taxon>Ranatrinae</taxon>
        <taxon>Ranatra</taxon>
    </lineage>
</organism>
<dbReference type="Proteomes" id="UP001558652">
    <property type="component" value="Unassembled WGS sequence"/>
</dbReference>
<evidence type="ECO:0000259" key="3">
    <source>
        <dbReference type="Pfam" id="PF02826"/>
    </source>
</evidence>
<dbReference type="Gene3D" id="3.40.50.720">
    <property type="entry name" value="NAD(P)-binding Rossmann-like Domain"/>
    <property type="match status" value="1"/>
</dbReference>
<dbReference type="PANTHER" id="PTHR43333">
    <property type="entry name" value="2-HACID_DH_C DOMAIN-CONTAINING PROTEIN"/>
    <property type="match status" value="1"/>
</dbReference>
<keyword evidence="1" id="KW-0560">Oxidoreductase</keyword>
<dbReference type="PANTHER" id="PTHR43333:SF1">
    <property type="entry name" value="D-ISOMER SPECIFIC 2-HYDROXYACID DEHYDROGENASE NAD-BINDING DOMAIN-CONTAINING PROTEIN"/>
    <property type="match status" value="1"/>
</dbReference>
<accession>A0ABD0YWT3</accession>
<feature type="domain" description="D-isomer specific 2-hydroxyacid dehydrogenase NAD-binding" evidence="3">
    <location>
        <begin position="74"/>
        <end position="162"/>
    </location>
</feature>
<dbReference type="AlphaFoldDB" id="A0ABD0YWT3"/>
<dbReference type="Pfam" id="PF02826">
    <property type="entry name" value="2-Hacid_dh_C"/>
    <property type="match status" value="1"/>
</dbReference>
<evidence type="ECO:0000256" key="1">
    <source>
        <dbReference type="ARBA" id="ARBA00023002"/>
    </source>
</evidence>
<dbReference type="InterPro" id="IPR036291">
    <property type="entry name" value="NAD(P)-bd_dom_sf"/>
</dbReference>
<comment type="caution">
    <text evidence="4">The sequence shown here is derived from an EMBL/GenBank/DDBJ whole genome shotgun (WGS) entry which is preliminary data.</text>
</comment>
<keyword evidence="5" id="KW-1185">Reference proteome</keyword>
<evidence type="ECO:0000256" key="2">
    <source>
        <dbReference type="ARBA" id="ARBA00023027"/>
    </source>
</evidence>
<evidence type="ECO:0000313" key="5">
    <source>
        <dbReference type="Proteomes" id="UP001558652"/>
    </source>
</evidence>
<sequence length="197" mass="21738">MMSEYIVTYIVSHERDLAAVAKNQLEKKWSHDGKIKNYRVICDLTIGVLGLGTIGCESRFQLSLSLDNLFHLWVSDYIISVLPDTDETKGLLTLELFSVVKSGGIVFMNVGRGSVVSDNNLIAAIESGYITAAILDVFNSEPLPPDNPLWSMPQVTITPHTSAVSRAKDIANVFAENYTAWKTGKPLPDVFQLSRGY</sequence>
<keyword evidence="2" id="KW-0520">NAD</keyword>
<name>A0ABD0YWT3_9HEMI</name>
<dbReference type="EMBL" id="JBFDAA010000001">
    <property type="protein sequence ID" value="KAL1140416.1"/>
    <property type="molecule type" value="Genomic_DNA"/>
</dbReference>
<dbReference type="InterPro" id="IPR006140">
    <property type="entry name" value="D-isomer_DH_NAD-bd"/>
</dbReference>
<gene>
    <name evidence="4" type="ORF">AAG570_000348</name>
</gene>
<proteinExistence type="predicted"/>
<dbReference type="GO" id="GO:0016491">
    <property type="term" value="F:oxidoreductase activity"/>
    <property type="evidence" value="ECO:0007669"/>
    <property type="project" value="UniProtKB-KW"/>
</dbReference>